<dbReference type="PANTHER" id="PTHR30625">
    <property type="entry name" value="PROTEIN TOLQ"/>
    <property type="match status" value="1"/>
</dbReference>
<keyword evidence="11" id="KW-1185">Reference proteome</keyword>
<dbReference type="OrthoDB" id="9809716at2"/>
<dbReference type="GO" id="GO:0005886">
    <property type="term" value="C:plasma membrane"/>
    <property type="evidence" value="ECO:0007669"/>
    <property type="project" value="UniProtKB-SubCell"/>
</dbReference>
<evidence type="ECO:0000256" key="6">
    <source>
        <dbReference type="RuleBase" id="RU004057"/>
    </source>
</evidence>
<comment type="subcellular location">
    <subcellularLocation>
        <location evidence="1">Cell membrane</location>
        <topology evidence="1">Multi-pass membrane protein</topology>
    </subcellularLocation>
    <subcellularLocation>
        <location evidence="6">Membrane</location>
        <topology evidence="6">Multi-pass membrane protein</topology>
    </subcellularLocation>
</comment>
<evidence type="ECO:0000256" key="5">
    <source>
        <dbReference type="ARBA" id="ARBA00023136"/>
    </source>
</evidence>
<evidence type="ECO:0000256" key="4">
    <source>
        <dbReference type="ARBA" id="ARBA00022989"/>
    </source>
</evidence>
<protein>
    <submittedName>
        <fullName evidence="10">Biopolymer transport protein ExbB</fullName>
    </submittedName>
</protein>
<gene>
    <name evidence="10" type="primary">exbB_3</name>
    <name evidence="10" type="ORF">Enr17x_52460</name>
</gene>
<dbReference type="InterPro" id="IPR002898">
    <property type="entry name" value="MotA_ExbB_proton_chnl"/>
</dbReference>
<dbReference type="AlphaFoldDB" id="A0A518IJC2"/>
<dbReference type="EMBL" id="CP037452">
    <property type="protein sequence ID" value="QDV53175.1"/>
    <property type="molecule type" value="Genomic_DNA"/>
</dbReference>
<dbReference type="Pfam" id="PF01618">
    <property type="entry name" value="MotA_ExbB"/>
    <property type="match status" value="1"/>
</dbReference>
<accession>A0A518IJC2</accession>
<dbReference type="InterPro" id="IPR050790">
    <property type="entry name" value="ExbB/TolQ_transport"/>
</dbReference>
<evidence type="ECO:0000256" key="3">
    <source>
        <dbReference type="ARBA" id="ARBA00022692"/>
    </source>
</evidence>
<evidence type="ECO:0000256" key="7">
    <source>
        <dbReference type="SAM" id="MobiDB-lite"/>
    </source>
</evidence>
<keyword evidence="6" id="KW-0813">Transport</keyword>
<proteinExistence type="inferred from homology"/>
<dbReference type="RefSeq" id="WP_145312516.1">
    <property type="nucleotide sequence ID" value="NZ_CP037452.1"/>
</dbReference>
<keyword evidence="3 8" id="KW-0812">Transmembrane</keyword>
<name>A0A518IJC2_9PLAN</name>
<feature type="transmembrane region" description="Helical" evidence="8">
    <location>
        <begin position="202"/>
        <end position="224"/>
    </location>
</feature>
<sequence>MMMGNSLERNQTSLAYRSLSILLLCAVVFTPLGLNTNSWAYQDEAAPATGEAPAAGEAPPAGEAPAGEAPAGEEPAAAPAGNGAAPPAATESFLSWMIRASGFFGLILLLLSFLMVALIMANVLSIRRDNLMPPDLIGAFEEKINNKDYQGAYELAKSDDSFVARVLAAGLSKLNQGYAEAVEGMQEVGEDENMAMEHKLSYLALIGAIAPMIGLMGTVYGMILSFQTIANSATSPKPSELADGISTALFTTLEGLTVAIPAMIFYSLLRNRVARFSLEVGMISESLMNRFSSSSK</sequence>
<evidence type="ECO:0000256" key="1">
    <source>
        <dbReference type="ARBA" id="ARBA00004651"/>
    </source>
</evidence>
<organism evidence="10 11">
    <name type="scientific">Gimesia fumaroli</name>
    <dbReference type="NCBI Taxonomy" id="2527976"/>
    <lineage>
        <taxon>Bacteria</taxon>
        <taxon>Pseudomonadati</taxon>
        <taxon>Planctomycetota</taxon>
        <taxon>Planctomycetia</taxon>
        <taxon>Planctomycetales</taxon>
        <taxon>Planctomycetaceae</taxon>
        <taxon>Gimesia</taxon>
    </lineage>
</organism>
<evidence type="ECO:0000256" key="2">
    <source>
        <dbReference type="ARBA" id="ARBA00022475"/>
    </source>
</evidence>
<dbReference type="Proteomes" id="UP000318313">
    <property type="component" value="Chromosome"/>
</dbReference>
<evidence type="ECO:0000256" key="8">
    <source>
        <dbReference type="SAM" id="Phobius"/>
    </source>
</evidence>
<dbReference type="KEGG" id="gfm:Enr17x_52460"/>
<keyword evidence="6" id="KW-0653">Protein transport</keyword>
<feature type="domain" description="MotA/TolQ/ExbB proton channel" evidence="9">
    <location>
        <begin position="161"/>
        <end position="279"/>
    </location>
</feature>
<reference evidence="10 11" key="1">
    <citation type="submission" date="2019-03" db="EMBL/GenBank/DDBJ databases">
        <title>Deep-cultivation of Planctomycetes and their phenomic and genomic characterization uncovers novel biology.</title>
        <authorList>
            <person name="Wiegand S."/>
            <person name="Jogler M."/>
            <person name="Boedeker C."/>
            <person name="Pinto D."/>
            <person name="Vollmers J."/>
            <person name="Rivas-Marin E."/>
            <person name="Kohn T."/>
            <person name="Peeters S.H."/>
            <person name="Heuer A."/>
            <person name="Rast P."/>
            <person name="Oberbeckmann S."/>
            <person name="Bunk B."/>
            <person name="Jeske O."/>
            <person name="Meyerdierks A."/>
            <person name="Storesund J.E."/>
            <person name="Kallscheuer N."/>
            <person name="Luecker S."/>
            <person name="Lage O.M."/>
            <person name="Pohl T."/>
            <person name="Merkel B.J."/>
            <person name="Hornburger P."/>
            <person name="Mueller R.-W."/>
            <person name="Bruemmer F."/>
            <person name="Labrenz M."/>
            <person name="Spormann A.M."/>
            <person name="Op den Camp H."/>
            <person name="Overmann J."/>
            <person name="Amann R."/>
            <person name="Jetten M.S.M."/>
            <person name="Mascher T."/>
            <person name="Medema M.H."/>
            <person name="Devos D.P."/>
            <person name="Kaster A.-K."/>
            <person name="Ovreas L."/>
            <person name="Rohde M."/>
            <person name="Galperin M.Y."/>
            <person name="Jogler C."/>
        </authorList>
    </citation>
    <scope>NUCLEOTIDE SEQUENCE [LARGE SCALE GENOMIC DNA]</scope>
    <source>
        <strain evidence="10 11">Enr17</strain>
    </source>
</reference>
<feature type="transmembrane region" description="Helical" evidence="8">
    <location>
        <begin position="14"/>
        <end position="34"/>
    </location>
</feature>
<comment type="similarity">
    <text evidence="6">Belongs to the exbB/tolQ family.</text>
</comment>
<evidence type="ECO:0000259" key="9">
    <source>
        <dbReference type="Pfam" id="PF01618"/>
    </source>
</evidence>
<keyword evidence="2" id="KW-1003">Cell membrane</keyword>
<evidence type="ECO:0000313" key="11">
    <source>
        <dbReference type="Proteomes" id="UP000318313"/>
    </source>
</evidence>
<dbReference type="PANTHER" id="PTHR30625:SF17">
    <property type="entry name" value="TOLQ-RELATED"/>
    <property type="match status" value="1"/>
</dbReference>
<keyword evidence="4 8" id="KW-1133">Transmembrane helix</keyword>
<dbReference type="GO" id="GO:0017038">
    <property type="term" value="P:protein import"/>
    <property type="evidence" value="ECO:0007669"/>
    <property type="project" value="TreeGrafter"/>
</dbReference>
<evidence type="ECO:0000313" key="10">
    <source>
        <dbReference type="EMBL" id="QDV53175.1"/>
    </source>
</evidence>
<keyword evidence="5 8" id="KW-0472">Membrane</keyword>
<feature type="region of interest" description="Disordered" evidence="7">
    <location>
        <begin position="48"/>
        <end position="84"/>
    </location>
</feature>
<feature type="transmembrane region" description="Helical" evidence="8">
    <location>
        <begin position="244"/>
        <end position="269"/>
    </location>
</feature>
<feature type="transmembrane region" description="Helical" evidence="8">
    <location>
        <begin position="103"/>
        <end position="124"/>
    </location>
</feature>